<gene>
    <name evidence="1" type="ORF">D5R40_32285</name>
</gene>
<dbReference type="Proteomes" id="UP000269154">
    <property type="component" value="Unassembled WGS sequence"/>
</dbReference>
<accession>A0A3N6P8B1</accession>
<sequence>GPDEGFQFVVKVSENGGRQEYSITRRDDSVQLNPPLVGFNTNNAETLVAQLVHMARWEKTLKLENEHPHIISPMM</sequence>
<protein>
    <submittedName>
        <fullName evidence="1">Uncharacterized protein</fullName>
    </submittedName>
</protein>
<comment type="caution">
    <text evidence="1">The sequence shown here is derived from an EMBL/GenBank/DDBJ whole genome shotgun (WGS) entry which is preliminary data.</text>
</comment>
<feature type="non-terminal residue" evidence="1">
    <location>
        <position position="1"/>
    </location>
</feature>
<evidence type="ECO:0000313" key="1">
    <source>
        <dbReference type="EMBL" id="RQH19817.1"/>
    </source>
</evidence>
<reference evidence="1 2" key="1">
    <citation type="journal article" date="2018" name="ACS Chem. Biol.">
        <title>Ketoreductase domain dysfunction expands chemodiversity: malyngamide biosynthesis in the cyanobacterium Okeania hirsuta.</title>
        <authorList>
            <person name="Moss N.A."/>
            <person name="Leao T."/>
            <person name="Rankin M."/>
            <person name="McCullough T.M."/>
            <person name="Qu P."/>
            <person name="Korobeynikov A."/>
            <person name="Smith J.L."/>
            <person name="Gerwick L."/>
            <person name="Gerwick W.H."/>
        </authorList>
    </citation>
    <scope>NUCLEOTIDE SEQUENCE [LARGE SCALE GENOMIC DNA]</scope>
    <source>
        <strain evidence="1 2">PAB10Feb10-1</strain>
    </source>
</reference>
<name>A0A3N6P8B1_9CYAN</name>
<organism evidence="1 2">
    <name type="scientific">Okeania hirsuta</name>
    <dbReference type="NCBI Taxonomy" id="1458930"/>
    <lineage>
        <taxon>Bacteria</taxon>
        <taxon>Bacillati</taxon>
        <taxon>Cyanobacteriota</taxon>
        <taxon>Cyanophyceae</taxon>
        <taxon>Oscillatoriophycideae</taxon>
        <taxon>Oscillatoriales</taxon>
        <taxon>Microcoleaceae</taxon>
        <taxon>Okeania</taxon>
    </lineage>
</organism>
<keyword evidence="2" id="KW-1185">Reference proteome</keyword>
<evidence type="ECO:0000313" key="2">
    <source>
        <dbReference type="Proteomes" id="UP000269154"/>
    </source>
</evidence>
<proteinExistence type="predicted"/>
<dbReference type="EMBL" id="RCBY01000433">
    <property type="protein sequence ID" value="RQH19817.1"/>
    <property type="molecule type" value="Genomic_DNA"/>
</dbReference>
<dbReference type="AlphaFoldDB" id="A0A3N6P8B1"/>
<dbReference type="RefSeq" id="WP_161565144.1">
    <property type="nucleotide sequence ID" value="NZ_CAWOLW010000372.1"/>
</dbReference>